<gene>
    <name evidence="2" type="ORF">IEG06_03500</name>
</gene>
<reference evidence="2 3" key="1">
    <citation type="submission" date="2020-09" db="EMBL/GenBank/DDBJ databases">
        <title>Bacillus nautilus sp. nov., Chryseoglobus crepusculi sp. nov, and Psychrobacter noctis sp. nov., isolated from deep-sea sponges from the equatorial Atlantic.</title>
        <authorList>
            <person name="Stennett H.L."/>
            <person name="Williams S.E."/>
        </authorList>
    </citation>
    <scope>NUCLEOTIDE SEQUENCE [LARGE SCALE GENOMIC DNA]</scope>
    <source>
        <strain evidence="2 3">28M-24</strain>
    </source>
</reference>
<dbReference type="Pfam" id="PF13648">
    <property type="entry name" value="Lipocalin_4"/>
    <property type="match status" value="1"/>
</dbReference>
<accession>A0ABR8LT15</accession>
<proteinExistence type="predicted"/>
<dbReference type="EMBL" id="JACXXH010000001">
    <property type="protein sequence ID" value="MBD3862503.1"/>
    <property type="molecule type" value="Genomic_DNA"/>
</dbReference>
<dbReference type="InterPro" id="IPR024311">
    <property type="entry name" value="Lipocalin-like"/>
</dbReference>
<protein>
    <submittedName>
        <fullName evidence="2">Lipocalin family protein</fullName>
    </submittedName>
</protein>
<name>A0ABR8LT15_9FLAO</name>
<feature type="domain" description="Lipocalin-like" evidence="1">
    <location>
        <begin position="26"/>
        <end position="118"/>
    </location>
</feature>
<organism evidence="2 3">
    <name type="scientific">Olleya marilimosa</name>
    <dbReference type="NCBI Taxonomy" id="272164"/>
    <lineage>
        <taxon>Bacteria</taxon>
        <taxon>Pseudomonadati</taxon>
        <taxon>Bacteroidota</taxon>
        <taxon>Flavobacteriia</taxon>
        <taxon>Flavobacteriales</taxon>
        <taxon>Flavobacteriaceae</taxon>
    </lineage>
</organism>
<evidence type="ECO:0000313" key="3">
    <source>
        <dbReference type="Proteomes" id="UP000627521"/>
    </source>
</evidence>
<sequence length="137" mass="16238">MKKAYYLLLIVFFGCSKNPEDLKQHLSGYWEINEVTLSNGTKKVYNVNETIDYINIDKDTVGFRKKLKPNFNGTYQTSKDVEHFVFKIENDSLNLYYKTPFATWKETVLHASKDKLQIMNQNKDLYLYKRYTPITID</sequence>
<dbReference type="Proteomes" id="UP000627521">
    <property type="component" value="Unassembled WGS sequence"/>
</dbReference>
<evidence type="ECO:0000259" key="1">
    <source>
        <dbReference type="Pfam" id="PF13648"/>
    </source>
</evidence>
<dbReference type="PROSITE" id="PS51257">
    <property type="entry name" value="PROKAR_LIPOPROTEIN"/>
    <property type="match status" value="1"/>
</dbReference>
<comment type="caution">
    <text evidence="2">The sequence shown here is derived from an EMBL/GenBank/DDBJ whole genome shotgun (WGS) entry which is preliminary data.</text>
</comment>
<keyword evidence="3" id="KW-1185">Reference proteome</keyword>
<evidence type="ECO:0000313" key="2">
    <source>
        <dbReference type="EMBL" id="MBD3862503.1"/>
    </source>
</evidence>